<protein>
    <submittedName>
        <fullName evidence="1">Uncharacterized protein</fullName>
    </submittedName>
</protein>
<evidence type="ECO:0000313" key="2">
    <source>
        <dbReference type="Proteomes" id="UP001152531"/>
    </source>
</evidence>
<organism evidence="1 2">
    <name type="scientific">[Candida] jaroonii</name>
    <dbReference type="NCBI Taxonomy" id="467808"/>
    <lineage>
        <taxon>Eukaryota</taxon>
        <taxon>Fungi</taxon>
        <taxon>Dikarya</taxon>
        <taxon>Ascomycota</taxon>
        <taxon>Saccharomycotina</taxon>
        <taxon>Pichiomycetes</taxon>
        <taxon>Debaryomycetaceae</taxon>
        <taxon>Yamadazyma</taxon>
    </lineage>
</organism>
<comment type="caution">
    <text evidence="1">The sequence shown here is derived from an EMBL/GenBank/DDBJ whole genome shotgun (WGS) entry which is preliminary data.</text>
</comment>
<keyword evidence="2" id="KW-1185">Reference proteome</keyword>
<dbReference type="EMBL" id="CALSDN010000001">
    <property type="protein sequence ID" value="CAH6718498.1"/>
    <property type="molecule type" value="Genomic_DNA"/>
</dbReference>
<proteinExistence type="predicted"/>
<reference evidence="1" key="1">
    <citation type="submission" date="2022-06" db="EMBL/GenBank/DDBJ databases">
        <authorList>
            <person name="Legras J.-L."/>
            <person name="Devillers H."/>
            <person name="Grondin C."/>
        </authorList>
    </citation>
    <scope>NUCLEOTIDE SEQUENCE</scope>
    <source>
        <strain evidence="1">CLIB 1444</strain>
    </source>
</reference>
<name>A0ACA9Y0P0_9ASCO</name>
<gene>
    <name evidence="1" type="ORF">CLIB1444_01S08086</name>
</gene>
<evidence type="ECO:0000313" key="1">
    <source>
        <dbReference type="EMBL" id="CAH6718498.1"/>
    </source>
</evidence>
<dbReference type="Proteomes" id="UP001152531">
    <property type="component" value="Unassembled WGS sequence"/>
</dbReference>
<sequence>MSEGIEVLSSEIFECTAVEVFKIPPGEITLNQWTNYESNTVWKGSLRLIEQESFPTEGVNYEIGEDASQISDLPILPIDKIRLKIELFNTIDDDNLLWGQVFYNPLIDIKDDLIEVIDTSPSNTTGEGIESSSDVQIETIQRTHSYRLFKIIVQIPGTNYSPNKQDKLIQVALGLKFDDKIDAYTFIERLQSYKKLFKSYVEQYNYDMDMLKLTTKQNDLSLNDIENINFGEVNNFEPPNDDADDNDDFGDFVS</sequence>
<accession>A0ACA9Y0P0</accession>